<proteinExistence type="predicted"/>
<organism evidence="2 3">
    <name type="scientific">Verminephrobacter eiseniae (strain EF01-2)</name>
    <dbReference type="NCBI Taxonomy" id="391735"/>
    <lineage>
        <taxon>Bacteria</taxon>
        <taxon>Pseudomonadati</taxon>
        <taxon>Pseudomonadota</taxon>
        <taxon>Betaproteobacteria</taxon>
        <taxon>Burkholderiales</taxon>
        <taxon>Comamonadaceae</taxon>
        <taxon>Verminephrobacter</taxon>
    </lineage>
</organism>
<dbReference type="EMBL" id="CP000542">
    <property type="protein sequence ID" value="ABM59400.1"/>
    <property type="molecule type" value="Genomic_DNA"/>
</dbReference>
<gene>
    <name evidence="2" type="ordered locus">Veis_3684</name>
</gene>
<feature type="compositionally biased region" description="Polar residues" evidence="1">
    <location>
        <begin position="84"/>
        <end position="96"/>
    </location>
</feature>
<protein>
    <submittedName>
        <fullName evidence="2">Uncharacterized protein</fullName>
    </submittedName>
</protein>
<sequence>MLKERLCLAAMSNCRAGGQRGINMLALAQYVGVYREDCDLEKVLCTYIRDKIDARHARHFLIWMSARAGHADEPARPPPMGIPKTQQRAVELQVQG</sequence>
<name>A1WP43_VEREI</name>
<evidence type="ECO:0000256" key="1">
    <source>
        <dbReference type="SAM" id="MobiDB-lite"/>
    </source>
</evidence>
<dbReference type="KEGG" id="vei:Veis_3684"/>
<evidence type="ECO:0000313" key="2">
    <source>
        <dbReference type="EMBL" id="ABM59400.1"/>
    </source>
</evidence>
<feature type="region of interest" description="Disordered" evidence="1">
    <location>
        <begin position="71"/>
        <end position="96"/>
    </location>
</feature>
<dbReference type="HOGENOM" id="CLU_2358880_0_0_4"/>
<accession>A1WP43</accession>
<evidence type="ECO:0000313" key="3">
    <source>
        <dbReference type="Proteomes" id="UP000000374"/>
    </source>
</evidence>
<dbReference type="Proteomes" id="UP000000374">
    <property type="component" value="Chromosome"/>
</dbReference>
<reference evidence="3" key="1">
    <citation type="submission" date="2006-12" db="EMBL/GenBank/DDBJ databases">
        <title>Complete sequence of chromosome 1 of Verminephrobacter eiseniae EF01-2.</title>
        <authorList>
            <person name="Copeland A."/>
            <person name="Lucas S."/>
            <person name="Lapidus A."/>
            <person name="Barry K."/>
            <person name="Detter J.C."/>
            <person name="Glavina del Rio T."/>
            <person name="Dalin E."/>
            <person name="Tice H."/>
            <person name="Pitluck S."/>
            <person name="Chertkov O."/>
            <person name="Brettin T."/>
            <person name="Bruce D."/>
            <person name="Han C."/>
            <person name="Tapia R."/>
            <person name="Gilna P."/>
            <person name="Schmutz J."/>
            <person name="Larimer F."/>
            <person name="Land M."/>
            <person name="Hauser L."/>
            <person name="Kyrpides N."/>
            <person name="Kim E."/>
            <person name="Stahl D."/>
            <person name="Richardson P."/>
        </authorList>
    </citation>
    <scope>NUCLEOTIDE SEQUENCE [LARGE SCALE GENOMIC DNA]</scope>
    <source>
        <strain evidence="3">EF01-2</strain>
    </source>
</reference>
<keyword evidence="3" id="KW-1185">Reference proteome</keyword>
<dbReference type="AlphaFoldDB" id="A1WP43"/>
<dbReference type="STRING" id="391735.Veis_3684"/>